<evidence type="ECO:0000256" key="4">
    <source>
        <dbReference type="ARBA" id="ARBA00022989"/>
    </source>
</evidence>
<dbReference type="RefSeq" id="XP_029700842.1">
    <property type="nucleotide sequence ID" value="XM_029844982.1"/>
</dbReference>
<accession>A0A3B5KDR5</accession>
<keyword evidence="3 7" id="KW-0812">Transmembrane</keyword>
<reference evidence="9 10" key="1">
    <citation type="journal article" date="2011" name="Genome Biol. Evol.">
        <title>Integration of the genetic map and genome assembly of fugu facilitates insights into distinct features of genome evolution in teleosts and mammals.</title>
        <authorList>
            <person name="Kai W."/>
            <person name="Kikuchi K."/>
            <person name="Tohari S."/>
            <person name="Chew A.K."/>
            <person name="Tay A."/>
            <person name="Fujiwara A."/>
            <person name="Hosoya S."/>
            <person name="Suetake H."/>
            <person name="Naruse K."/>
            <person name="Brenner S."/>
            <person name="Suzuki Y."/>
            <person name="Venkatesh B."/>
        </authorList>
    </citation>
    <scope>NUCLEOTIDE SEQUENCE [LARGE SCALE GENOMIC DNA]</scope>
</reference>
<keyword evidence="10" id="KW-1185">Reference proteome</keyword>
<dbReference type="GO" id="GO:0005886">
    <property type="term" value="C:plasma membrane"/>
    <property type="evidence" value="ECO:0007669"/>
    <property type="project" value="TreeGrafter"/>
</dbReference>
<evidence type="ECO:0000256" key="7">
    <source>
        <dbReference type="SAM" id="Phobius"/>
    </source>
</evidence>
<comment type="similarity">
    <text evidence="2">Belongs to the GSG1 family.</text>
</comment>
<comment type="subcellular location">
    <subcellularLocation>
        <location evidence="1">Membrane</location>
        <topology evidence="1">Multi-pass membrane protein</topology>
    </subcellularLocation>
</comment>
<feature type="chain" id="PRO_5025388254" evidence="8">
    <location>
        <begin position="29"/>
        <end position="440"/>
    </location>
</feature>
<dbReference type="GeneTree" id="ENSGT01050000244814"/>
<evidence type="ECO:0000256" key="1">
    <source>
        <dbReference type="ARBA" id="ARBA00004141"/>
    </source>
</evidence>
<dbReference type="GeneID" id="101076817"/>
<protein>
    <submittedName>
        <fullName evidence="9">Si:ch211-232m10.6</fullName>
    </submittedName>
</protein>
<feature type="region of interest" description="Disordered" evidence="6">
    <location>
        <begin position="59"/>
        <end position="80"/>
    </location>
</feature>
<dbReference type="OrthoDB" id="10001768at2759"/>
<evidence type="ECO:0000256" key="5">
    <source>
        <dbReference type="ARBA" id="ARBA00023136"/>
    </source>
</evidence>
<dbReference type="Pfam" id="PF07803">
    <property type="entry name" value="GSG-1"/>
    <property type="match status" value="1"/>
</dbReference>
<feature type="signal peptide" evidence="8">
    <location>
        <begin position="1"/>
        <end position="28"/>
    </location>
</feature>
<reference evidence="9" key="2">
    <citation type="submission" date="2025-08" db="UniProtKB">
        <authorList>
            <consortium name="Ensembl"/>
        </authorList>
    </citation>
    <scope>IDENTIFICATION</scope>
</reference>
<evidence type="ECO:0000313" key="10">
    <source>
        <dbReference type="Proteomes" id="UP000005226"/>
    </source>
</evidence>
<evidence type="ECO:0000256" key="6">
    <source>
        <dbReference type="SAM" id="MobiDB-lite"/>
    </source>
</evidence>
<evidence type="ECO:0000313" key="9">
    <source>
        <dbReference type="Ensembl" id="ENSTRUP00000055826.2"/>
    </source>
</evidence>
<reference evidence="9" key="3">
    <citation type="submission" date="2025-09" db="UniProtKB">
        <authorList>
            <consortium name="Ensembl"/>
        </authorList>
    </citation>
    <scope>IDENTIFICATION</scope>
</reference>
<name>A0A3B5KDR5_TAKRU</name>
<keyword evidence="8" id="KW-0732">Signal</keyword>
<keyword evidence="4 7" id="KW-1133">Transmembrane helix</keyword>
<evidence type="ECO:0000256" key="8">
    <source>
        <dbReference type="SAM" id="SignalP"/>
    </source>
</evidence>
<feature type="transmembrane region" description="Helical" evidence="7">
    <location>
        <begin position="161"/>
        <end position="183"/>
    </location>
</feature>
<dbReference type="InterPro" id="IPR012478">
    <property type="entry name" value="GSG-1"/>
</dbReference>
<dbReference type="OMA" id="WAFCTSY"/>
<feature type="transmembrane region" description="Helical" evidence="7">
    <location>
        <begin position="236"/>
        <end position="261"/>
    </location>
</feature>
<dbReference type="InterPro" id="IPR050579">
    <property type="entry name" value="PMP-22/EMP/MP20-like"/>
</dbReference>
<dbReference type="Gene3D" id="1.20.140.150">
    <property type="match status" value="1"/>
</dbReference>
<dbReference type="AlphaFoldDB" id="A0A3B5KDR5"/>
<organism evidence="9 10">
    <name type="scientific">Takifugu rubripes</name>
    <name type="common">Japanese pufferfish</name>
    <name type="synonym">Fugu rubripes</name>
    <dbReference type="NCBI Taxonomy" id="31033"/>
    <lineage>
        <taxon>Eukaryota</taxon>
        <taxon>Metazoa</taxon>
        <taxon>Chordata</taxon>
        <taxon>Craniata</taxon>
        <taxon>Vertebrata</taxon>
        <taxon>Euteleostomi</taxon>
        <taxon>Actinopterygii</taxon>
        <taxon>Neopterygii</taxon>
        <taxon>Teleostei</taxon>
        <taxon>Neoteleostei</taxon>
        <taxon>Acanthomorphata</taxon>
        <taxon>Eupercaria</taxon>
        <taxon>Tetraodontiformes</taxon>
        <taxon>Tetradontoidea</taxon>
        <taxon>Tetraodontidae</taxon>
        <taxon>Takifugu</taxon>
    </lineage>
</organism>
<sequence>MLEKMSRRNRSLLSLSLTSLALTLSVLAFCTSYWCEGTHKVVKPLCLSPVKMKNCGQNNSQPYTTEAPTPDPKSSGSNVTLSPMQKEELARIRRKQLANAVQYIWETGEDKYMLRYFHTGFWLSCEKHNEGNDQEEKCRSFIELTPGETQGVLWLSVISEFMYIGLLAMGFLLMWVEAICLCAKREMNALKINAFAAMCTVLSGLMGMVAHMMYTTVFQMTVSIGPKDWRPQTWDYGWSFAMAWLSFSCCMAAAVATLNSYTKTIIEMKHRARVRMEEARAAARAPSYEEVVQAGSEGVYSVNQLIQLGHQGALIDPLWPRGVGPAVGHLTCATGGALLVGGVGGIGAVGIGMGVGGIGMGVTGLGAGGVGAAVAVGGVGGMDLGSIGTLGGAVVGGGRLVDHRGVVVVEGCGTEGCEDCEREMEEIDYTLQEEREDSFC</sequence>
<keyword evidence="5 7" id="KW-0472">Membrane</keyword>
<feature type="transmembrane region" description="Helical" evidence="7">
    <location>
        <begin position="195"/>
        <end position="216"/>
    </location>
</feature>
<gene>
    <name evidence="9" type="primary">LOC101076817</name>
</gene>
<dbReference type="Proteomes" id="UP000005226">
    <property type="component" value="Chromosome 12"/>
</dbReference>
<dbReference type="Ensembl" id="ENSTRUT00000057112.2">
    <property type="protein sequence ID" value="ENSTRUP00000055826.2"/>
    <property type="gene ID" value="ENSTRUG00000020013.2"/>
</dbReference>
<dbReference type="InParanoid" id="A0A3B5KDR5"/>
<dbReference type="KEGG" id="tru:101076817"/>
<evidence type="ECO:0000256" key="2">
    <source>
        <dbReference type="ARBA" id="ARBA00007425"/>
    </source>
</evidence>
<proteinExistence type="inferred from homology"/>
<dbReference type="PANTHER" id="PTHR10671:SF78">
    <property type="entry name" value="SI:CH211-232M10.6"/>
    <property type="match status" value="1"/>
</dbReference>
<evidence type="ECO:0000256" key="3">
    <source>
        <dbReference type="ARBA" id="ARBA00022692"/>
    </source>
</evidence>
<dbReference type="PANTHER" id="PTHR10671">
    <property type="entry name" value="EPITHELIAL MEMBRANE PROTEIN-RELATED"/>
    <property type="match status" value="1"/>
</dbReference>